<dbReference type="PANTHER" id="PTHR30065:SF1">
    <property type="entry name" value="SURFACE PRESENTATION OF ANTIGENS PROTEIN SPAR"/>
    <property type="match status" value="1"/>
</dbReference>
<evidence type="ECO:0000313" key="9">
    <source>
        <dbReference type="Proteomes" id="UP000477311"/>
    </source>
</evidence>
<keyword evidence="4 7" id="KW-0812">Transmembrane</keyword>
<feature type="transmembrane region" description="Helical" evidence="7">
    <location>
        <begin position="36"/>
        <end position="55"/>
    </location>
</feature>
<reference evidence="8 9" key="1">
    <citation type="submission" date="2020-02" db="EMBL/GenBank/DDBJ databases">
        <title>Draft genome sequence of Limisphaera ngatamarikiensis NGM72.4T, a thermophilic Verrucomicrobia grouped in subdivision 3.</title>
        <authorList>
            <person name="Carere C.R."/>
            <person name="Steen J."/>
            <person name="Hugenholtz P."/>
            <person name="Stott M.B."/>
        </authorList>
    </citation>
    <scope>NUCLEOTIDE SEQUENCE [LARGE SCALE GENOMIC DNA]</scope>
    <source>
        <strain evidence="8 9">NGM72.4</strain>
    </source>
</reference>
<keyword evidence="5 7" id="KW-1133">Transmembrane helix</keyword>
<feature type="transmembrane region" description="Helical" evidence="7">
    <location>
        <begin position="151"/>
        <end position="170"/>
    </location>
</feature>
<keyword evidence="8" id="KW-0282">Flagellum</keyword>
<name>A0A6M1RJT8_9BACT</name>
<dbReference type="InterPro" id="IPR002010">
    <property type="entry name" value="T3SS_IM_R"/>
</dbReference>
<dbReference type="AlphaFoldDB" id="A0A6M1RJT8"/>
<feature type="transmembrane region" description="Helical" evidence="7">
    <location>
        <begin position="120"/>
        <end position="139"/>
    </location>
</feature>
<dbReference type="EMBL" id="JAAKYA010000004">
    <property type="protein sequence ID" value="NGO37903.1"/>
    <property type="molecule type" value="Genomic_DNA"/>
</dbReference>
<keyword evidence="8" id="KW-0966">Cell projection</keyword>
<evidence type="ECO:0000256" key="7">
    <source>
        <dbReference type="SAM" id="Phobius"/>
    </source>
</evidence>
<evidence type="ECO:0000256" key="1">
    <source>
        <dbReference type="ARBA" id="ARBA00004651"/>
    </source>
</evidence>
<proteinExistence type="inferred from homology"/>
<dbReference type="RefSeq" id="WP_165105123.1">
    <property type="nucleotide sequence ID" value="NZ_JAAKYA010000004.1"/>
</dbReference>
<evidence type="ECO:0000313" key="8">
    <source>
        <dbReference type="EMBL" id="NGO37903.1"/>
    </source>
</evidence>
<keyword evidence="8" id="KW-0969">Cilium</keyword>
<dbReference type="Proteomes" id="UP000477311">
    <property type="component" value="Unassembled WGS sequence"/>
</dbReference>
<dbReference type="Pfam" id="PF01311">
    <property type="entry name" value="Bac_export_1"/>
    <property type="match status" value="1"/>
</dbReference>
<dbReference type="PANTHER" id="PTHR30065">
    <property type="entry name" value="FLAGELLAR BIOSYNTHETIC PROTEIN FLIR"/>
    <property type="match status" value="1"/>
</dbReference>
<dbReference type="GO" id="GO:0006605">
    <property type="term" value="P:protein targeting"/>
    <property type="evidence" value="ECO:0007669"/>
    <property type="project" value="InterPro"/>
</dbReference>
<feature type="transmembrane region" description="Helical" evidence="7">
    <location>
        <begin position="176"/>
        <end position="203"/>
    </location>
</feature>
<keyword evidence="6 7" id="KW-0472">Membrane</keyword>
<evidence type="ECO:0000256" key="3">
    <source>
        <dbReference type="ARBA" id="ARBA00022475"/>
    </source>
</evidence>
<sequence length="258" mass="27809">MGTTLEIQAVNLMLVFLRVGAFLQVLPFFSAIHFPGILRVAMAAFVALFLGPLLPPLELGPLGLGDWILLMATEVCVGLILGFVARMVFYAVDLAAHLIGLETGLNVGALLDPVHREATGAPGMILFFLAAVVMLTLDLHHWMLAGFWRTYSVLPVGGVGLSPALFEAVVRHSALIFQVAIQMAAPVIAVSFVIMVVFSLFSRAVPQMNVFAESFAFRIAGGLLVLALTLHLTAQYVLNYLHRLPDDLLVVARLLHGG</sequence>
<evidence type="ECO:0000256" key="6">
    <source>
        <dbReference type="ARBA" id="ARBA00023136"/>
    </source>
</evidence>
<evidence type="ECO:0000256" key="4">
    <source>
        <dbReference type="ARBA" id="ARBA00022692"/>
    </source>
</evidence>
<dbReference type="PRINTS" id="PR00953">
    <property type="entry name" value="TYPE3IMRPROT"/>
</dbReference>
<protein>
    <submittedName>
        <fullName evidence="8">Flagellar biosynthetic protein FliR</fullName>
    </submittedName>
</protein>
<evidence type="ECO:0000256" key="5">
    <source>
        <dbReference type="ARBA" id="ARBA00022989"/>
    </source>
</evidence>
<comment type="similarity">
    <text evidence="2">Belongs to the FliR/MopE/SpaR family.</text>
</comment>
<evidence type="ECO:0000256" key="2">
    <source>
        <dbReference type="ARBA" id="ARBA00009772"/>
    </source>
</evidence>
<accession>A0A6M1RJT8</accession>
<feature type="transmembrane region" description="Helical" evidence="7">
    <location>
        <begin position="215"/>
        <end position="238"/>
    </location>
</feature>
<comment type="caution">
    <text evidence="8">The sequence shown here is derived from an EMBL/GenBank/DDBJ whole genome shotgun (WGS) entry which is preliminary data.</text>
</comment>
<keyword evidence="9" id="KW-1185">Reference proteome</keyword>
<keyword evidence="3" id="KW-1003">Cell membrane</keyword>
<dbReference type="GO" id="GO:0005886">
    <property type="term" value="C:plasma membrane"/>
    <property type="evidence" value="ECO:0007669"/>
    <property type="project" value="UniProtKB-SubCell"/>
</dbReference>
<gene>
    <name evidence="8" type="ORF">G4L39_00590</name>
</gene>
<organism evidence="8 9">
    <name type="scientific">Limisphaera ngatamarikiensis</name>
    <dbReference type="NCBI Taxonomy" id="1324935"/>
    <lineage>
        <taxon>Bacteria</taxon>
        <taxon>Pseudomonadati</taxon>
        <taxon>Verrucomicrobiota</taxon>
        <taxon>Verrucomicrobiia</taxon>
        <taxon>Limisphaerales</taxon>
        <taxon>Limisphaeraceae</taxon>
        <taxon>Limisphaera</taxon>
    </lineage>
</organism>
<feature type="transmembrane region" description="Helical" evidence="7">
    <location>
        <begin position="67"/>
        <end position="92"/>
    </location>
</feature>
<feature type="transmembrane region" description="Helical" evidence="7">
    <location>
        <begin position="12"/>
        <end position="30"/>
    </location>
</feature>
<comment type="subcellular location">
    <subcellularLocation>
        <location evidence="1">Cell membrane</location>
        <topology evidence="1">Multi-pass membrane protein</topology>
    </subcellularLocation>
</comment>